<evidence type="ECO:0000256" key="1">
    <source>
        <dbReference type="SAM" id="Phobius"/>
    </source>
</evidence>
<dbReference type="RefSeq" id="WP_014773336.1">
    <property type="nucleotide sequence ID" value="NC_018010.1"/>
</dbReference>
<feature type="transmembrane region" description="Helical" evidence="1">
    <location>
        <begin position="6"/>
        <end position="25"/>
    </location>
</feature>
<dbReference type="OrthoDB" id="840309at2"/>
<evidence type="ECO:0000313" key="2">
    <source>
        <dbReference type="EMBL" id="AFL85386.1"/>
    </source>
</evidence>
<evidence type="ECO:0000313" key="3">
    <source>
        <dbReference type="Proteomes" id="UP000006050"/>
    </source>
</evidence>
<keyword evidence="1" id="KW-1133">Transmembrane helix</keyword>
<dbReference type="STRING" id="866536.Belba_2854"/>
<keyword evidence="3" id="KW-1185">Reference proteome</keyword>
<dbReference type="eggNOG" id="ENOG50336VJ">
    <property type="taxonomic scope" value="Bacteria"/>
</dbReference>
<dbReference type="KEGG" id="bbd:Belba_2854"/>
<gene>
    <name evidence="2" type="ordered locus">Belba_2854</name>
</gene>
<dbReference type="HOGENOM" id="CLU_1568268_0_0_10"/>
<dbReference type="AlphaFoldDB" id="I3Z818"/>
<keyword evidence="1" id="KW-0472">Membrane</keyword>
<keyword evidence="1" id="KW-0812">Transmembrane</keyword>
<organism evidence="2 3">
    <name type="scientific">Belliella baltica (strain DSM 15883 / CIP 108006 / LMG 21964 / BA134)</name>
    <dbReference type="NCBI Taxonomy" id="866536"/>
    <lineage>
        <taxon>Bacteria</taxon>
        <taxon>Pseudomonadati</taxon>
        <taxon>Bacteroidota</taxon>
        <taxon>Cytophagia</taxon>
        <taxon>Cytophagales</taxon>
        <taxon>Cyclobacteriaceae</taxon>
        <taxon>Belliella</taxon>
    </lineage>
</organism>
<dbReference type="Proteomes" id="UP000006050">
    <property type="component" value="Chromosome"/>
</dbReference>
<accession>I3Z818</accession>
<name>I3Z818_BELBD</name>
<protein>
    <submittedName>
        <fullName evidence="2">Uncharacterized protein</fullName>
    </submittedName>
</protein>
<dbReference type="EMBL" id="CP003281">
    <property type="protein sequence ID" value="AFL85386.1"/>
    <property type="molecule type" value="Genomic_DNA"/>
</dbReference>
<proteinExistence type="predicted"/>
<sequence>MFEIDIITLIMAVAGMIAFAIPFYLNSQKVKKEKAQKSNKLTEFLKNHDLNLSEQEEWRNRYFVGIDTQKNKLIYISNLNEINPILIDLYKVNHVKIHEVSRVIGTKGSSRKIIDTLSLQLVNYDGKVIGDLEFYDGEIFSDLVGEPITIKKWEATLQSIVKNHHKINRIAI</sequence>
<reference evidence="3" key="1">
    <citation type="submission" date="2012-06" db="EMBL/GenBank/DDBJ databases">
        <title>The complete genome of Belliella baltica DSM 15883.</title>
        <authorList>
            <person name="Lucas S."/>
            <person name="Copeland A."/>
            <person name="Lapidus A."/>
            <person name="Goodwin L."/>
            <person name="Pitluck S."/>
            <person name="Peters L."/>
            <person name="Mikhailova N."/>
            <person name="Davenport K."/>
            <person name="Kyrpides N."/>
            <person name="Mavromatis K."/>
            <person name="Pagani I."/>
            <person name="Ivanova N."/>
            <person name="Ovchinnikova G."/>
            <person name="Zeytun A."/>
            <person name="Detter J.C."/>
            <person name="Han C."/>
            <person name="Land M."/>
            <person name="Hauser L."/>
            <person name="Markowitz V."/>
            <person name="Cheng J.-F."/>
            <person name="Hugenholtz P."/>
            <person name="Woyke T."/>
            <person name="Wu D."/>
            <person name="Tindall B."/>
            <person name="Pomrenke H."/>
            <person name="Brambilla E."/>
            <person name="Klenk H.-P."/>
            <person name="Eisen J.A."/>
        </authorList>
    </citation>
    <scope>NUCLEOTIDE SEQUENCE [LARGE SCALE GENOMIC DNA]</scope>
    <source>
        <strain evidence="3">DSM 15883 / CIP 108006 / LMG 21964 / BA134</strain>
    </source>
</reference>